<dbReference type="HAMAP" id="MF_00168">
    <property type="entry name" value="Q_tRNA_Tgt"/>
    <property type="match status" value="1"/>
</dbReference>
<dbReference type="PANTHER" id="PTHR43530:SF1">
    <property type="entry name" value="QUEUINE TRNA-RIBOSYLTRANSFERASE CATALYTIC SUBUNIT 1"/>
    <property type="match status" value="1"/>
</dbReference>
<comment type="similarity">
    <text evidence="6">Belongs to the queuine tRNA-ribosyltransferase family.</text>
</comment>
<feature type="binding site" evidence="6">
    <location>
        <position position="179"/>
    </location>
    <ligand>
        <name>substrate</name>
    </ligand>
</feature>
<comment type="subcellular location">
    <subcellularLocation>
        <location evidence="6">Cytoplasm</location>
    </subcellularLocation>
</comment>
<proteinExistence type="inferred from homology"/>
<feature type="binding site" evidence="6">
    <location>
        <position position="370"/>
    </location>
    <ligand>
        <name>Zn(2+)</name>
        <dbReference type="ChEBI" id="CHEBI:29105"/>
    </ligand>
</feature>
<keyword evidence="6" id="KW-0963">Cytoplasm</keyword>
<evidence type="ECO:0000256" key="2">
    <source>
        <dbReference type="ARBA" id="ARBA00022679"/>
    </source>
</evidence>
<dbReference type="EMBL" id="CP151505">
    <property type="protein sequence ID" value="WZN62389.1"/>
    <property type="molecule type" value="Genomic_DNA"/>
</dbReference>
<dbReference type="GO" id="GO:0008479">
    <property type="term" value="F:tRNA-guanosine(34) queuine transglycosylase activity"/>
    <property type="evidence" value="ECO:0007669"/>
    <property type="project" value="UniProtKB-UniRule"/>
</dbReference>
<reference evidence="9 10" key="1">
    <citation type="submission" date="2024-03" db="EMBL/GenBank/DDBJ databases">
        <title>Complete genome sequence of the green alga Chloropicon roscoffensis RCC1871.</title>
        <authorList>
            <person name="Lemieux C."/>
            <person name="Pombert J.-F."/>
            <person name="Otis C."/>
            <person name="Turmel M."/>
        </authorList>
    </citation>
    <scope>NUCLEOTIDE SEQUENCE [LARGE SCALE GENOMIC DNA]</scope>
    <source>
        <strain evidence="9 10">RCC1871</strain>
    </source>
</reference>
<feature type="binding site" evidence="6">
    <location>
        <position position="252"/>
    </location>
    <ligand>
        <name>substrate</name>
    </ligand>
</feature>
<gene>
    <name evidence="9" type="ORF">HKI87_05g39250</name>
</gene>
<keyword evidence="5 6" id="KW-0862">Zinc</keyword>
<evidence type="ECO:0000256" key="3">
    <source>
        <dbReference type="ARBA" id="ARBA00022694"/>
    </source>
</evidence>
<dbReference type="PANTHER" id="PTHR43530">
    <property type="entry name" value="QUEUINE TRNA-RIBOSYLTRANSFERASE CATALYTIC SUBUNIT 1"/>
    <property type="match status" value="1"/>
</dbReference>
<feature type="active site" description="Nucleophile" evidence="6">
    <location>
        <position position="302"/>
    </location>
</feature>
<evidence type="ECO:0000256" key="7">
    <source>
        <dbReference type="SAM" id="MobiDB-lite"/>
    </source>
</evidence>
<dbReference type="GO" id="GO:0046872">
    <property type="term" value="F:metal ion binding"/>
    <property type="evidence" value="ECO:0007669"/>
    <property type="project" value="UniProtKB-KW"/>
</dbReference>
<dbReference type="NCBIfam" id="TIGR00449">
    <property type="entry name" value="tgt_general"/>
    <property type="match status" value="1"/>
</dbReference>
<sequence length="422" mass="47075">MGVAGEDEQKMVGPSPSKKMRRADPGLRGANGKACALEFNILARQGRARASVLRLPHYDCRTPMFMPVGTNGSVKGLTPQQLRELDCHLVLGNTYHLENRPGADIVQEFGGLHEFSKWDRAMLTDSGGFQMVSLLHLADITEEGVSFQSPTNGQSMMLTPEHSMRIQNKLGADIMMALDDVVSSVNPSRERFEEATYRTTRWFDRCLSAHERPGDQNLFPIVQGGLDRELRAISLRQLMERDDRIPGYAIGGLAGGEDKESFWNVVDWCTAALPEDKPRYVMGIGYPVDIVVCSALGADMYDCVYPTRTARFGTALVPSGTIRLPQAVMEGDDRPIDETCGCPVCKKYTRSMLHRLVGTDSHGAILVSIHNVYYMQRLMREIREAIVQQKFPEYVRRFMAQQYPEGAPGWVVNALKAAEIDL</sequence>
<feature type="binding site" evidence="6">
    <location>
        <position position="223"/>
    </location>
    <ligand>
        <name>substrate</name>
    </ligand>
</feature>
<comment type="catalytic activity">
    <reaction evidence="6">
        <text>guanosine(34) in tRNA + queuine = queuosine(34) in tRNA + guanine</text>
        <dbReference type="Rhea" id="RHEA:16633"/>
        <dbReference type="Rhea" id="RHEA-COMP:10341"/>
        <dbReference type="Rhea" id="RHEA-COMP:18571"/>
        <dbReference type="ChEBI" id="CHEBI:16235"/>
        <dbReference type="ChEBI" id="CHEBI:17433"/>
        <dbReference type="ChEBI" id="CHEBI:74269"/>
        <dbReference type="ChEBI" id="CHEBI:194431"/>
        <dbReference type="EC" id="2.4.2.64"/>
    </reaction>
</comment>
<evidence type="ECO:0000313" key="10">
    <source>
        <dbReference type="Proteomes" id="UP001472866"/>
    </source>
</evidence>
<feature type="binding site" evidence="6">
    <location>
        <begin position="125"/>
        <end position="129"/>
    </location>
    <ligand>
        <name>substrate</name>
    </ligand>
</feature>
<dbReference type="InterPro" id="IPR002616">
    <property type="entry name" value="tRNA_ribo_trans-like"/>
</dbReference>
<dbReference type="Gene3D" id="3.20.20.105">
    <property type="entry name" value="Queuine tRNA-ribosyltransferase-like"/>
    <property type="match status" value="1"/>
</dbReference>
<keyword evidence="1 6" id="KW-0328">Glycosyltransferase</keyword>
<accession>A0AAX4P9H4</accession>
<feature type="binding site" evidence="6">
    <location>
        <position position="340"/>
    </location>
    <ligand>
        <name>Zn(2+)</name>
        <dbReference type="ChEBI" id="CHEBI:29105"/>
    </ligand>
</feature>
<evidence type="ECO:0000259" key="8">
    <source>
        <dbReference type="Pfam" id="PF01702"/>
    </source>
</evidence>
<name>A0AAX4P9H4_9CHLO</name>
<evidence type="ECO:0000256" key="1">
    <source>
        <dbReference type="ARBA" id="ARBA00022676"/>
    </source>
</evidence>
<feature type="domain" description="tRNA-guanine(15) transglycosylase-like" evidence="8">
    <location>
        <begin position="47"/>
        <end position="403"/>
    </location>
</feature>
<feature type="binding site" evidence="6">
    <location>
        <position position="342"/>
    </location>
    <ligand>
        <name>Zn(2+)</name>
        <dbReference type="ChEBI" id="CHEBI:29105"/>
    </ligand>
</feature>
<comment type="cofactor">
    <cofactor evidence="6">
        <name>Zn(2+)</name>
        <dbReference type="ChEBI" id="CHEBI:29105"/>
    </cofactor>
</comment>
<dbReference type="AlphaFoldDB" id="A0AAX4P9H4"/>
<feature type="region of interest" description="Disordered" evidence="7">
    <location>
        <begin position="1"/>
        <end position="26"/>
    </location>
</feature>
<dbReference type="NCBIfam" id="TIGR00430">
    <property type="entry name" value="Q_tRNA_tgt"/>
    <property type="match status" value="1"/>
</dbReference>
<dbReference type="Pfam" id="PF01702">
    <property type="entry name" value="TGT"/>
    <property type="match status" value="1"/>
</dbReference>
<evidence type="ECO:0000313" key="9">
    <source>
        <dbReference type="EMBL" id="WZN62389.1"/>
    </source>
</evidence>
<comment type="function">
    <text evidence="6">Catalytic subunit of the queuine tRNA-ribosyltransferase (TGT) that catalyzes the base-exchange of a guanine (G) residue with queuine (Q) at position 34 (anticodon wobble position) in tRNAs with GU(N) anticodons (tRNA-Asp, -Asn, -His and -Tyr), resulting in the hypermodified nucleoside queuosine (7-(((4,5-cis-dihydroxy-2-cyclopenten-1-yl)amino)methyl)-7-deazaguanosine). Catalysis occurs through a double-displacement mechanism. The nucleophile active site attacks the C1' of nucleotide 34 to detach the guanine base from the RNA, forming a covalent enzyme-RNA intermediate. The proton acceptor active site deprotonates the incoming queuine, allowing a nucleophilic attack on the C1' of the ribose to form the product.</text>
</comment>
<evidence type="ECO:0000256" key="5">
    <source>
        <dbReference type="ARBA" id="ARBA00022833"/>
    </source>
</evidence>
<evidence type="ECO:0000256" key="6">
    <source>
        <dbReference type="HAMAP-Rule" id="MF_03218"/>
    </source>
</evidence>
<protein>
    <recommendedName>
        <fullName evidence="6">Queuine tRNA-ribosyltransferase catalytic subunit 1</fullName>
        <ecNumber evidence="6">2.4.2.64</ecNumber>
    </recommendedName>
    <alternativeName>
        <fullName evidence="6">Guanine insertion enzyme</fullName>
    </alternativeName>
    <alternativeName>
        <fullName evidence="6">tRNA-guanine transglycosylase</fullName>
    </alternativeName>
</protein>
<feature type="binding site" evidence="6">
    <location>
        <position position="345"/>
    </location>
    <ligand>
        <name>Zn(2+)</name>
        <dbReference type="ChEBI" id="CHEBI:29105"/>
    </ligand>
</feature>
<keyword evidence="3 6" id="KW-0819">tRNA processing</keyword>
<dbReference type="Proteomes" id="UP001472866">
    <property type="component" value="Chromosome 05"/>
</dbReference>
<feature type="region of interest" description="RNA binding; important for wobble base 34 recognition" evidence="6">
    <location>
        <begin position="307"/>
        <end position="311"/>
    </location>
</feature>
<dbReference type="InterPro" id="IPR004803">
    <property type="entry name" value="TGT"/>
</dbReference>
<organism evidence="9 10">
    <name type="scientific">Chloropicon roscoffensis</name>
    <dbReference type="NCBI Taxonomy" id="1461544"/>
    <lineage>
        <taxon>Eukaryota</taxon>
        <taxon>Viridiplantae</taxon>
        <taxon>Chlorophyta</taxon>
        <taxon>Chloropicophyceae</taxon>
        <taxon>Chloropicales</taxon>
        <taxon>Chloropicaceae</taxon>
        <taxon>Chloropicon</taxon>
    </lineage>
</organism>
<keyword evidence="10" id="KW-1185">Reference proteome</keyword>
<keyword evidence="4 6" id="KW-0479">Metal-binding</keyword>
<comment type="subunit">
    <text evidence="6">Heterodimer of a catalytic subunit and an accessory subunit.</text>
</comment>
<dbReference type="SUPFAM" id="SSF51713">
    <property type="entry name" value="tRNA-guanine transglycosylase"/>
    <property type="match status" value="1"/>
</dbReference>
<dbReference type="GO" id="GO:0005829">
    <property type="term" value="C:cytosol"/>
    <property type="evidence" value="ECO:0007669"/>
    <property type="project" value="TreeGrafter"/>
</dbReference>
<feature type="active site" description="Proton acceptor" evidence="6">
    <location>
        <position position="125"/>
    </location>
</feature>
<dbReference type="EC" id="2.4.2.64" evidence="6"/>
<evidence type="ECO:0000256" key="4">
    <source>
        <dbReference type="ARBA" id="ARBA00022723"/>
    </source>
</evidence>
<feature type="region of interest" description="RNA binding" evidence="6">
    <location>
        <begin position="283"/>
        <end position="289"/>
    </location>
</feature>
<keyword evidence="2 6" id="KW-0808">Transferase</keyword>
<dbReference type="GO" id="GO:0006400">
    <property type="term" value="P:tRNA modification"/>
    <property type="evidence" value="ECO:0007669"/>
    <property type="project" value="InterPro"/>
</dbReference>
<dbReference type="InterPro" id="IPR036511">
    <property type="entry name" value="TGT-like_sf"/>
</dbReference>